<evidence type="ECO:0000313" key="4">
    <source>
        <dbReference type="Proteomes" id="UP000507470"/>
    </source>
</evidence>
<name>A0A6J8D7D6_MYTCO</name>
<sequence>MNNFTAMYDTGLGPTEVNRYLANKLNINGMSQSAFKNREKENVRVYKKSCTNSLETSLEEEKSKSPVMEDGGSGRKYDSKSGVGTLIGNQTGKVVGRGIRSSDCRVCTFWEARNVEPYDHKCTRNWFGSVKGMEPDVGARLIEDLETKNSQVSTVIMEDDTTTIARIRRTIQHSILRN</sequence>
<evidence type="ECO:0000313" key="3">
    <source>
        <dbReference type="EMBL" id="CAC5403040.1"/>
    </source>
</evidence>
<organism evidence="3 4">
    <name type="scientific">Mytilus coruscus</name>
    <name type="common">Sea mussel</name>
    <dbReference type="NCBI Taxonomy" id="42192"/>
    <lineage>
        <taxon>Eukaryota</taxon>
        <taxon>Metazoa</taxon>
        <taxon>Spiralia</taxon>
        <taxon>Lophotrochozoa</taxon>
        <taxon>Mollusca</taxon>
        <taxon>Bivalvia</taxon>
        <taxon>Autobranchia</taxon>
        <taxon>Pteriomorphia</taxon>
        <taxon>Mytilida</taxon>
        <taxon>Mytiloidea</taxon>
        <taxon>Mytilidae</taxon>
        <taxon>Mytilinae</taxon>
        <taxon>Mytilus</taxon>
    </lineage>
</organism>
<dbReference type="InterPro" id="IPR049012">
    <property type="entry name" value="Mutator_transp_dom"/>
</dbReference>
<dbReference type="AlphaFoldDB" id="A0A6J8D7D6"/>
<proteinExistence type="predicted"/>
<evidence type="ECO:0000256" key="1">
    <source>
        <dbReference type="SAM" id="MobiDB-lite"/>
    </source>
</evidence>
<dbReference type="EMBL" id="CACVKT020006658">
    <property type="protein sequence ID" value="CAC5403040.1"/>
    <property type="molecule type" value="Genomic_DNA"/>
</dbReference>
<feature type="region of interest" description="Disordered" evidence="1">
    <location>
        <begin position="55"/>
        <end position="82"/>
    </location>
</feature>
<gene>
    <name evidence="3" type="ORF">MCOR_36953</name>
</gene>
<accession>A0A6J8D7D6</accession>
<dbReference type="Proteomes" id="UP000507470">
    <property type="component" value="Unassembled WGS sequence"/>
</dbReference>
<dbReference type="Pfam" id="PF20700">
    <property type="entry name" value="Mutator"/>
    <property type="match status" value="1"/>
</dbReference>
<dbReference type="OrthoDB" id="5989874at2759"/>
<feature type="domain" description="Mutator-like transposase" evidence="2">
    <location>
        <begin position="5"/>
        <end position="172"/>
    </location>
</feature>
<keyword evidence="4" id="KW-1185">Reference proteome</keyword>
<evidence type="ECO:0000259" key="2">
    <source>
        <dbReference type="Pfam" id="PF20700"/>
    </source>
</evidence>
<reference evidence="3 4" key="1">
    <citation type="submission" date="2020-06" db="EMBL/GenBank/DDBJ databases">
        <authorList>
            <person name="Li R."/>
            <person name="Bekaert M."/>
        </authorList>
    </citation>
    <scope>NUCLEOTIDE SEQUENCE [LARGE SCALE GENOMIC DNA]</scope>
    <source>
        <strain evidence="4">wild</strain>
    </source>
</reference>
<protein>
    <recommendedName>
        <fullName evidence="2">Mutator-like transposase domain-containing protein</fullName>
    </recommendedName>
</protein>